<protein>
    <submittedName>
        <fullName evidence="4">Ankyrin repeat-containing domain protein</fullName>
    </submittedName>
</protein>
<dbReference type="AlphaFoldDB" id="A0AA40DN92"/>
<evidence type="ECO:0000313" key="5">
    <source>
        <dbReference type="Proteomes" id="UP001172101"/>
    </source>
</evidence>
<evidence type="ECO:0000313" key="4">
    <source>
        <dbReference type="EMBL" id="KAK0707092.1"/>
    </source>
</evidence>
<dbReference type="RefSeq" id="XP_060292186.1">
    <property type="nucleotide sequence ID" value="XM_060436177.1"/>
</dbReference>
<keyword evidence="5" id="KW-1185">Reference proteome</keyword>
<keyword evidence="2 3" id="KW-0040">ANK repeat</keyword>
<dbReference type="Proteomes" id="UP001172101">
    <property type="component" value="Unassembled WGS sequence"/>
</dbReference>
<dbReference type="PROSITE" id="PS50088">
    <property type="entry name" value="ANK_REPEAT"/>
    <property type="match status" value="1"/>
</dbReference>
<dbReference type="SUPFAM" id="SSF48403">
    <property type="entry name" value="Ankyrin repeat"/>
    <property type="match status" value="1"/>
</dbReference>
<dbReference type="GeneID" id="85319447"/>
<comment type="caution">
    <text evidence="4">The sequence shown here is derived from an EMBL/GenBank/DDBJ whole genome shotgun (WGS) entry which is preliminary data.</text>
</comment>
<dbReference type="PANTHER" id="PTHR24161">
    <property type="entry name" value="ANK_REP_REGION DOMAIN-CONTAINING PROTEIN-RELATED"/>
    <property type="match status" value="1"/>
</dbReference>
<feature type="non-terminal residue" evidence="4">
    <location>
        <position position="72"/>
    </location>
</feature>
<keyword evidence="1" id="KW-0677">Repeat</keyword>
<sequence length="72" mass="7800">QTPLIWAAASGHDTVVELLLAAENVDYDWKDDSGRTALSWAVANGHEAVIKLLLATGRVDVNSRDNNDKTPL</sequence>
<dbReference type="InterPro" id="IPR036770">
    <property type="entry name" value="Ankyrin_rpt-contain_sf"/>
</dbReference>
<dbReference type="Pfam" id="PF12796">
    <property type="entry name" value="Ank_2"/>
    <property type="match status" value="1"/>
</dbReference>
<dbReference type="EMBL" id="JAUIRO010000007">
    <property type="protein sequence ID" value="KAK0707092.1"/>
    <property type="molecule type" value="Genomic_DNA"/>
</dbReference>
<evidence type="ECO:0000256" key="2">
    <source>
        <dbReference type="ARBA" id="ARBA00023043"/>
    </source>
</evidence>
<dbReference type="Gene3D" id="1.25.40.20">
    <property type="entry name" value="Ankyrin repeat-containing domain"/>
    <property type="match status" value="1"/>
</dbReference>
<dbReference type="PANTHER" id="PTHR24161:SF121">
    <property type="entry name" value="M-PHASE PHOSPHOPROTEIN 8"/>
    <property type="match status" value="1"/>
</dbReference>
<feature type="repeat" description="ANK" evidence="3">
    <location>
        <begin position="33"/>
        <end position="57"/>
    </location>
</feature>
<evidence type="ECO:0000256" key="3">
    <source>
        <dbReference type="PROSITE-ProRule" id="PRU00023"/>
    </source>
</evidence>
<dbReference type="PROSITE" id="PS50297">
    <property type="entry name" value="ANK_REP_REGION"/>
    <property type="match status" value="1"/>
</dbReference>
<reference evidence="4" key="1">
    <citation type="submission" date="2023-06" db="EMBL/GenBank/DDBJ databases">
        <title>Genome-scale phylogeny and comparative genomics of the fungal order Sordariales.</title>
        <authorList>
            <consortium name="Lawrence Berkeley National Laboratory"/>
            <person name="Hensen N."/>
            <person name="Bonometti L."/>
            <person name="Westerberg I."/>
            <person name="Brannstrom I.O."/>
            <person name="Guillou S."/>
            <person name="Cros-Aarteil S."/>
            <person name="Calhoun S."/>
            <person name="Haridas S."/>
            <person name="Kuo A."/>
            <person name="Mondo S."/>
            <person name="Pangilinan J."/>
            <person name="Riley R."/>
            <person name="LaButti K."/>
            <person name="Andreopoulos B."/>
            <person name="Lipzen A."/>
            <person name="Chen C."/>
            <person name="Yanf M."/>
            <person name="Daum C."/>
            <person name="Ng V."/>
            <person name="Clum A."/>
            <person name="Steindorff A."/>
            <person name="Ohm R."/>
            <person name="Martin F."/>
            <person name="Silar P."/>
            <person name="Natvig D."/>
            <person name="Lalanne C."/>
            <person name="Gautier V."/>
            <person name="Ament-velasquez S.L."/>
            <person name="Kruys A."/>
            <person name="Hutchinson M.I."/>
            <person name="Powell A.J."/>
            <person name="Barry K."/>
            <person name="Miller A.N."/>
            <person name="Grigoriev I.V."/>
            <person name="Debuchy R."/>
            <person name="Gladieux P."/>
            <person name="Thoren M.H."/>
            <person name="Johannesson H."/>
        </authorList>
    </citation>
    <scope>NUCLEOTIDE SEQUENCE</scope>
    <source>
        <strain evidence="4">SMH2392-1A</strain>
    </source>
</reference>
<feature type="non-terminal residue" evidence="4">
    <location>
        <position position="1"/>
    </location>
</feature>
<dbReference type="InterPro" id="IPR002110">
    <property type="entry name" value="Ankyrin_rpt"/>
</dbReference>
<name>A0AA40DN92_9PEZI</name>
<proteinExistence type="predicted"/>
<gene>
    <name evidence="4" type="ORF">B0T26DRAFT_626032</name>
</gene>
<dbReference type="SMART" id="SM00248">
    <property type="entry name" value="ANK"/>
    <property type="match status" value="2"/>
</dbReference>
<evidence type="ECO:0000256" key="1">
    <source>
        <dbReference type="ARBA" id="ARBA00022737"/>
    </source>
</evidence>
<accession>A0AA40DN92</accession>
<organism evidence="4 5">
    <name type="scientific">Lasiosphaeria miniovina</name>
    <dbReference type="NCBI Taxonomy" id="1954250"/>
    <lineage>
        <taxon>Eukaryota</taxon>
        <taxon>Fungi</taxon>
        <taxon>Dikarya</taxon>
        <taxon>Ascomycota</taxon>
        <taxon>Pezizomycotina</taxon>
        <taxon>Sordariomycetes</taxon>
        <taxon>Sordariomycetidae</taxon>
        <taxon>Sordariales</taxon>
        <taxon>Lasiosphaeriaceae</taxon>
        <taxon>Lasiosphaeria</taxon>
    </lineage>
</organism>